<proteinExistence type="predicted"/>
<name>A0A1R2BSF8_9CILI</name>
<accession>A0A1R2BSF8</accession>
<sequence length="78" mass="8777">MLKPKVVINKYIASESSTDSIISISKPKFDDLSNSVSYEELSVLIPNSSNFYEKSSNSSNSQDIEQEITQKTCKCFIF</sequence>
<dbReference type="EMBL" id="MPUH01000456">
    <property type="protein sequence ID" value="OMJ79743.1"/>
    <property type="molecule type" value="Genomic_DNA"/>
</dbReference>
<keyword evidence="2" id="KW-1185">Reference proteome</keyword>
<organism evidence="1 2">
    <name type="scientific">Stentor coeruleus</name>
    <dbReference type="NCBI Taxonomy" id="5963"/>
    <lineage>
        <taxon>Eukaryota</taxon>
        <taxon>Sar</taxon>
        <taxon>Alveolata</taxon>
        <taxon>Ciliophora</taxon>
        <taxon>Postciliodesmatophora</taxon>
        <taxon>Heterotrichea</taxon>
        <taxon>Heterotrichida</taxon>
        <taxon>Stentoridae</taxon>
        <taxon>Stentor</taxon>
    </lineage>
</organism>
<dbReference type="Proteomes" id="UP000187209">
    <property type="component" value="Unassembled WGS sequence"/>
</dbReference>
<gene>
    <name evidence="1" type="ORF">SteCoe_20172</name>
</gene>
<evidence type="ECO:0000313" key="1">
    <source>
        <dbReference type="EMBL" id="OMJ79743.1"/>
    </source>
</evidence>
<dbReference type="AlphaFoldDB" id="A0A1R2BSF8"/>
<evidence type="ECO:0000313" key="2">
    <source>
        <dbReference type="Proteomes" id="UP000187209"/>
    </source>
</evidence>
<comment type="caution">
    <text evidence="1">The sequence shown here is derived from an EMBL/GenBank/DDBJ whole genome shotgun (WGS) entry which is preliminary data.</text>
</comment>
<reference evidence="1 2" key="1">
    <citation type="submission" date="2016-11" db="EMBL/GenBank/DDBJ databases">
        <title>The macronuclear genome of Stentor coeruleus: a giant cell with tiny introns.</title>
        <authorList>
            <person name="Slabodnick M."/>
            <person name="Ruby J.G."/>
            <person name="Reiff S.B."/>
            <person name="Swart E.C."/>
            <person name="Gosai S."/>
            <person name="Prabakaran S."/>
            <person name="Witkowska E."/>
            <person name="Larue G.E."/>
            <person name="Fisher S."/>
            <person name="Freeman R.M."/>
            <person name="Gunawardena J."/>
            <person name="Chu W."/>
            <person name="Stover N.A."/>
            <person name="Gregory B.D."/>
            <person name="Nowacki M."/>
            <person name="Derisi J."/>
            <person name="Roy S.W."/>
            <person name="Marshall W.F."/>
            <person name="Sood P."/>
        </authorList>
    </citation>
    <scope>NUCLEOTIDE SEQUENCE [LARGE SCALE GENOMIC DNA]</scope>
    <source>
        <strain evidence="1">WM001</strain>
    </source>
</reference>
<protein>
    <submittedName>
        <fullName evidence="1">Uncharacterized protein</fullName>
    </submittedName>
</protein>